<feature type="transmembrane region" description="Helical" evidence="1">
    <location>
        <begin position="67"/>
        <end position="90"/>
    </location>
</feature>
<sequence>MNRYFNLSRFFKFLQYDIALHKKKYVLFALVMFVVLCFASYYLLDDNYRILEEYADSYNFDKQHRDYVSYFVWFYLIFSVVVAGSSFSFFRDKEGTSTYLSLPVSNFEKFFYEFLIRVVLFNLLYLLFFWLSFKLATLMFAREYSRGFMDIPSFGILDSLDFVKNKLDRNVALLSLFSFTTFMFAGASCFKKYALFKTILALGGLFLFAYVVTLILYHILLPSKVDVFGIEVISRDLEDEYESSHVALYSIGALSSLFLLPFAYFKLKEKEA</sequence>
<dbReference type="AlphaFoldDB" id="A0A923H7C7"/>
<feature type="transmembrane region" description="Helical" evidence="1">
    <location>
        <begin position="25"/>
        <end position="44"/>
    </location>
</feature>
<evidence type="ECO:0000313" key="2">
    <source>
        <dbReference type="EMBL" id="MBC3757906.1"/>
    </source>
</evidence>
<evidence type="ECO:0000256" key="1">
    <source>
        <dbReference type="SAM" id="Phobius"/>
    </source>
</evidence>
<keyword evidence="1" id="KW-0812">Transmembrane</keyword>
<accession>A0A923H7C7</accession>
<comment type="caution">
    <text evidence="2">The sequence shown here is derived from an EMBL/GenBank/DDBJ whole genome shotgun (WGS) entry which is preliminary data.</text>
</comment>
<reference evidence="2" key="1">
    <citation type="submission" date="2020-08" db="EMBL/GenBank/DDBJ databases">
        <title>Hyunsoonleella sp. strain SJ7 genome sequencing and assembly.</title>
        <authorList>
            <person name="Kim I."/>
        </authorList>
    </citation>
    <scope>NUCLEOTIDE SEQUENCE</scope>
    <source>
        <strain evidence="2">SJ7</strain>
    </source>
</reference>
<evidence type="ECO:0000313" key="3">
    <source>
        <dbReference type="Proteomes" id="UP000656244"/>
    </source>
</evidence>
<protein>
    <recommendedName>
        <fullName evidence="4">ABC transporter permease</fullName>
    </recommendedName>
</protein>
<feature type="transmembrane region" description="Helical" evidence="1">
    <location>
        <begin position="246"/>
        <end position="265"/>
    </location>
</feature>
<keyword evidence="1" id="KW-1133">Transmembrane helix</keyword>
<proteinExistence type="predicted"/>
<keyword evidence="1" id="KW-0472">Membrane</keyword>
<organism evidence="2 3">
    <name type="scientific">Hyunsoonleella aquatilis</name>
    <dbReference type="NCBI Taxonomy" id="2762758"/>
    <lineage>
        <taxon>Bacteria</taxon>
        <taxon>Pseudomonadati</taxon>
        <taxon>Bacteroidota</taxon>
        <taxon>Flavobacteriia</taxon>
        <taxon>Flavobacteriales</taxon>
        <taxon>Flavobacteriaceae</taxon>
    </lineage>
</organism>
<feature type="transmembrane region" description="Helical" evidence="1">
    <location>
        <begin position="110"/>
        <end position="133"/>
    </location>
</feature>
<dbReference type="EMBL" id="JACNMF010000002">
    <property type="protein sequence ID" value="MBC3757906.1"/>
    <property type="molecule type" value="Genomic_DNA"/>
</dbReference>
<feature type="transmembrane region" description="Helical" evidence="1">
    <location>
        <begin position="171"/>
        <end position="190"/>
    </location>
</feature>
<dbReference type="RefSeq" id="WP_186560060.1">
    <property type="nucleotide sequence ID" value="NZ_JACNMF010000002.1"/>
</dbReference>
<dbReference type="Proteomes" id="UP000656244">
    <property type="component" value="Unassembled WGS sequence"/>
</dbReference>
<name>A0A923H7C7_9FLAO</name>
<keyword evidence="3" id="KW-1185">Reference proteome</keyword>
<feature type="transmembrane region" description="Helical" evidence="1">
    <location>
        <begin position="199"/>
        <end position="220"/>
    </location>
</feature>
<gene>
    <name evidence="2" type="ORF">H7U19_05790</name>
</gene>
<evidence type="ECO:0008006" key="4">
    <source>
        <dbReference type="Google" id="ProtNLM"/>
    </source>
</evidence>